<proteinExistence type="predicted"/>
<evidence type="ECO:0000313" key="2">
    <source>
        <dbReference type="Proteomes" id="UP001549119"/>
    </source>
</evidence>
<name>A0ABV2NLD6_9HYPH</name>
<keyword evidence="2" id="KW-1185">Reference proteome</keyword>
<evidence type="ECO:0000313" key="1">
    <source>
        <dbReference type="EMBL" id="MET3867322.1"/>
    </source>
</evidence>
<accession>A0ABV2NLD6</accession>
<organism evidence="1 2">
    <name type="scientific">Methylobacterium radiotolerans</name>
    <dbReference type="NCBI Taxonomy" id="31998"/>
    <lineage>
        <taxon>Bacteria</taxon>
        <taxon>Pseudomonadati</taxon>
        <taxon>Pseudomonadota</taxon>
        <taxon>Alphaproteobacteria</taxon>
        <taxon>Hyphomicrobiales</taxon>
        <taxon>Methylobacteriaceae</taxon>
        <taxon>Methylobacterium</taxon>
    </lineage>
</organism>
<sequence length="60" mass="7125">MVVRLIIPWRLPAWAYITLPVPVILKRFFAPDFVFNLGIWLSVARNDLGPIREDRMRFAR</sequence>
<comment type="caution">
    <text evidence="1">The sequence shown here is derived from an EMBL/GenBank/DDBJ whole genome shotgun (WGS) entry which is preliminary data.</text>
</comment>
<gene>
    <name evidence="1" type="ORF">ABIC20_004631</name>
</gene>
<dbReference type="EMBL" id="JBEPNW010000002">
    <property type="protein sequence ID" value="MET3867322.1"/>
    <property type="molecule type" value="Genomic_DNA"/>
</dbReference>
<reference evidence="1 2" key="1">
    <citation type="submission" date="2024-06" db="EMBL/GenBank/DDBJ databases">
        <title>Genomics of switchgrass bacterial isolates.</title>
        <authorList>
            <person name="Shade A."/>
        </authorList>
    </citation>
    <scope>NUCLEOTIDE SEQUENCE [LARGE SCALE GENOMIC DNA]</scope>
    <source>
        <strain evidence="1 2">PvP084</strain>
    </source>
</reference>
<protein>
    <submittedName>
        <fullName evidence="1">Uncharacterized protein</fullName>
    </submittedName>
</protein>
<dbReference type="Proteomes" id="UP001549119">
    <property type="component" value="Unassembled WGS sequence"/>
</dbReference>
<dbReference type="RefSeq" id="WP_354405089.1">
    <property type="nucleotide sequence ID" value="NZ_JBEPNW010000002.1"/>
</dbReference>